<dbReference type="AlphaFoldDB" id="A0A059FDY2"/>
<dbReference type="SMART" id="SM00506">
    <property type="entry name" value="A1pp"/>
    <property type="match status" value="1"/>
</dbReference>
<dbReference type="GO" id="GO:0061463">
    <property type="term" value="F:O-acetyl-ADP-ribose deacetylase activity"/>
    <property type="evidence" value="ECO:0007669"/>
    <property type="project" value="TreeGrafter"/>
</dbReference>
<feature type="domain" description="Macro" evidence="1">
    <location>
        <begin position="1"/>
        <end position="168"/>
    </location>
</feature>
<evidence type="ECO:0000313" key="3">
    <source>
        <dbReference type="Proteomes" id="UP000024816"/>
    </source>
</evidence>
<dbReference type="PROSITE" id="PS51154">
    <property type="entry name" value="MACRO"/>
    <property type="match status" value="1"/>
</dbReference>
<dbReference type="Gene3D" id="3.40.220.10">
    <property type="entry name" value="Leucine Aminopeptidase, subunit E, domain 1"/>
    <property type="match status" value="1"/>
</dbReference>
<dbReference type="EMBL" id="ARYJ01000005">
    <property type="protein sequence ID" value="KCZ88751.1"/>
    <property type="molecule type" value="Genomic_DNA"/>
</dbReference>
<dbReference type="STRING" id="1280952.HJA_10289"/>
<protein>
    <submittedName>
        <fullName evidence="2">Appr-1-p processing</fullName>
    </submittedName>
</protein>
<dbReference type="InterPro" id="IPR002589">
    <property type="entry name" value="Macro_dom"/>
</dbReference>
<gene>
    <name evidence="2" type="ORF">HJA_10289</name>
</gene>
<dbReference type="Pfam" id="PF01661">
    <property type="entry name" value="Macro"/>
    <property type="match status" value="1"/>
</dbReference>
<sequence length="168" mass="17578">MPRLVLYPGSLLDIETEVIVNAANSSLMGGGGVDGAIQYAAGPALKEACRPLAPCPPGELRVTEGFGLAPRLIFHTVGPIWHGGQNGEADILANCYRNCLTELSNRGLRRIVFPAISTGAYGYPPAQAAHIAVTICARHPAARDADIVFAVIDPQNRAAIAAALNAVR</sequence>
<dbReference type="RefSeq" id="WP_035581682.1">
    <property type="nucleotide sequence ID" value="NZ_ARYJ01000005.1"/>
</dbReference>
<evidence type="ECO:0000259" key="1">
    <source>
        <dbReference type="PROSITE" id="PS51154"/>
    </source>
</evidence>
<evidence type="ECO:0000313" key="2">
    <source>
        <dbReference type="EMBL" id="KCZ88751.1"/>
    </source>
</evidence>
<dbReference type="InterPro" id="IPR043472">
    <property type="entry name" value="Macro_dom-like"/>
</dbReference>
<name>A0A059FDY2_9PROT</name>
<dbReference type="PANTHER" id="PTHR11106:SF27">
    <property type="entry name" value="MACRO DOMAIN-CONTAINING PROTEIN"/>
    <property type="match status" value="1"/>
</dbReference>
<proteinExistence type="predicted"/>
<organism evidence="2 3">
    <name type="scientific">Hyphomonas jannaschiana VP2</name>
    <dbReference type="NCBI Taxonomy" id="1280952"/>
    <lineage>
        <taxon>Bacteria</taxon>
        <taxon>Pseudomonadati</taxon>
        <taxon>Pseudomonadota</taxon>
        <taxon>Alphaproteobacteria</taxon>
        <taxon>Hyphomonadales</taxon>
        <taxon>Hyphomonadaceae</taxon>
        <taxon>Hyphomonas</taxon>
    </lineage>
</organism>
<dbReference type="PANTHER" id="PTHR11106">
    <property type="entry name" value="GANGLIOSIDE INDUCED DIFFERENTIATION ASSOCIATED PROTEIN 2-RELATED"/>
    <property type="match status" value="1"/>
</dbReference>
<reference evidence="2 3" key="1">
    <citation type="journal article" date="2014" name="Antonie Van Leeuwenhoek">
        <title>Hyphomonas beringensis sp. nov. and Hyphomonas chukchiensis sp. nov., isolated from surface seawater of the Bering Sea and Chukchi Sea.</title>
        <authorList>
            <person name="Li C."/>
            <person name="Lai Q."/>
            <person name="Li G."/>
            <person name="Dong C."/>
            <person name="Wang J."/>
            <person name="Liao Y."/>
            <person name="Shao Z."/>
        </authorList>
    </citation>
    <scope>NUCLEOTIDE SEQUENCE [LARGE SCALE GENOMIC DNA]</scope>
    <source>
        <strain evidence="2 3">VP2</strain>
    </source>
</reference>
<dbReference type="OrthoDB" id="6194521at2"/>
<accession>A0A059FDY2</accession>
<dbReference type="PATRIC" id="fig|1280952.3.peg.2055"/>
<dbReference type="Proteomes" id="UP000024816">
    <property type="component" value="Unassembled WGS sequence"/>
</dbReference>
<dbReference type="SUPFAM" id="SSF52949">
    <property type="entry name" value="Macro domain-like"/>
    <property type="match status" value="1"/>
</dbReference>
<keyword evidence="3" id="KW-1185">Reference proteome</keyword>
<comment type="caution">
    <text evidence="2">The sequence shown here is derived from an EMBL/GenBank/DDBJ whole genome shotgun (WGS) entry which is preliminary data.</text>
</comment>
<dbReference type="eggNOG" id="COG2110">
    <property type="taxonomic scope" value="Bacteria"/>
</dbReference>